<accession>A0A9X0DLD8</accession>
<proteinExistence type="predicted"/>
<dbReference type="EMBL" id="JAPEIS010000003">
    <property type="protein sequence ID" value="KAJ8067906.1"/>
    <property type="molecule type" value="Genomic_DNA"/>
</dbReference>
<gene>
    <name evidence="1" type="ORF">OCU04_003491</name>
</gene>
<keyword evidence="2" id="KW-1185">Reference proteome</keyword>
<dbReference type="Proteomes" id="UP001152300">
    <property type="component" value="Unassembled WGS sequence"/>
</dbReference>
<evidence type="ECO:0000313" key="1">
    <source>
        <dbReference type="EMBL" id="KAJ8067906.1"/>
    </source>
</evidence>
<reference evidence="1" key="1">
    <citation type="submission" date="2022-11" db="EMBL/GenBank/DDBJ databases">
        <title>Genome Resource of Sclerotinia nivalis Strain SnTB1, a Plant Pathogen Isolated from American Ginseng.</title>
        <authorList>
            <person name="Fan S."/>
        </authorList>
    </citation>
    <scope>NUCLEOTIDE SEQUENCE</scope>
    <source>
        <strain evidence="1">SnTB1</strain>
    </source>
</reference>
<comment type="caution">
    <text evidence="1">The sequence shown here is derived from an EMBL/GenBank/DDBJ whole genome shotgun (WGS) entry which is preliminary data.</text>
</comment>
<name>A0A9X0DLD8_9HELO</name>
<dbReference type="OrthoDB" id="5420013at2759"/>
<protein>
    <submittedName>
        <fullName evidence="1">Uncharacterized protein</fullName>
    </submittedName>
</protein>
<sequence length="88" mass="9437">MIIRHRLRHTPVSNKFGLVSLLAGIHPNSVKLLKGASFSGILNAPVGVTINVVEDGEADEHRSGHLEYVLDTGKGSKSGLLVKGVTYY</sequence>
<organism evidence="1 2">
    <name type="scientific">Sclerotinia nivalis</name>
    <dbReference type="NCBI Taxonomy" id="352851"/>
    <lineage>
        <taxon>Eukaryota</taxon>
        <taxon>Fungi</taxon>
        <taxon>Dikarya</taxon>
        <taxon>Ascomycota</taxon>
        <taxon>Pezizomycotina</taxon>
        <taxon>Leotiomycetes</taxon>
        <taxon>Helotiales</taxon>
        <taxon>Sclerotiniaceae</taxon>
        <taxon>Sclerotinia</taxon>
    </lineage>
</organism>
<evidence type="ECO:0000313" key="2">
    <source>
        <dbReference type="Proteomes" id="UP001152300"/>
    </source>
</evidence>
<dbReference type="AlphaFoldDB" id="A0A9X0DLD8"/>